<feature type="transmembrane region" description="Helical" evidence="1">
    <location>
        <begin position="12"/>
        <end position="36"/>
    </location>
</feature>
<keyword evidence="1" id="KW-0472">Membrane</keyword>
<protein>
    <submittedName>
        <fullName evidence="2">Uncharacterized protein</fullName>
    </submittedName>
</protein>
<name>A0A7T0KED5_9CORY</name>
<feature type="transmembrane region" description="Helical" evidence="1">
    <location>
        <begin position="189"/>
        <end position="211"/>
    </location>
</feature>
<sequence length="352" mass="38781">MSTRMSPARREVRLWFGVVDKYSLVVLPFFGLLWGIGTADAAPLWQWLFAVVLLIMVTMPKLNSKAIVALGITRRQEHLYKVILAVLTFASGAVGLFIAGRPLLVLPALAALMWIVIRPPRDPERDASRDTDEERQAELIAHSDGRDSFGRLPATPLVQLVVRPLWWRLPVLWAVVLVALGVAELLQHFAIADGILKIIFFGVLFTQYALLGNDSDTLRDYVHFGGTRREWTTAVVGIHLLGMACGFVVLAAVALWTGAWPMGLTVIVLMLPTLLTTLGLQPASLRWSWLLGVFFLAVGAAAFYYTQIWDGSQLVGLGIALVAVVAWVPTTLFLARTYDTSAPTFADWFGLS</sequence>
<dbReference type="KEGG" id="cliz:G7Y31_11280"/>
<proteinExistence type="predicted"/>
<keyword evidence="1" id="KW-0812">Transmembrane</keyword>
<evidence type="ECO:0000313" key="3">
    <source>
        <dbReference type="Proteomes" id="UP000594681"/>
    </source>
</evidence>
<feature type="transmembrane region" description="Helical" evidence="1">
    <location>
        <begin position="314"/>
        <end position="335"/>
    </location>
</feature>
<keyword evidence="3" id="KW-1185">Reference proteome</keyword>
<organism evidence="2 3">
    <name type="scientific">Corynebacterium lizhenjunii</name>
    <dbReference type="NCBI Taxonomy" id="2709394"/>
    <lineage>
        <taxon>Bacteria</taxon>
        <taxon>Bacillati</taxon>
        <taxon>Actinomycetota</taxon>
        <taxon>Actinomycetes</taxon>
        <taxon>Mycobacteriales</taxon>
        <taxon>Corynebacteriaceae</taxon>
        <taxon>Corynebacterium</taxon>
    </lineage>
</organism>
<evidence type="ECO:0000313" key="2">
    <source>
        <dbReference type="EMBL" id="QPK79057.1"/>
    </source>
</evidence>
<dbReference type="AlphaFoldDB" id="A0A7T0KED5"/>
<evidence type="ECO:0000256" key="1">
    <source>
        <dbReference type="SAM" id="Phobius"/>
    </source>
</evidence>
<accession>A0A7T0KED5</accession>
<feature type="transmembrane region" description="Helical" evidence="1">
    <location>
        <begin position="287"/>
        <end position="308"/>
    </location>
</feature>
<feature type="transmembrane region" description="Helical" evidence="1">
    <location>
        <begin position="79"/>
        <end position="98"/>
    </location>
</feature>
<dbReference type="RefSeq" id="WP_165009853.1">
    <property type="nucleotide sequence ID" value="NZ_CP064954.1"/>
</dbReference>
<dbReference type="EMBL" id="CP064954">
    <property type="protein sequence ID" value="QPK79057.1"/>
    <property type="molecule type" value="Genomic_DNA"/>
</dbReference>
<reference evidence="2 3" key="1">
    <citation type="submission" date="2020-11" db="EMBL/GenBank/DDBJ databases">
        <title>Corynebacterium sp. ZJ-599.</title>
        <authorList>
            <person name="Zhou J."/>
        </authorList>
    </citation>
    <scope>NUCLEOTIDE SEQUENCE [LARGE SCALE GENOMIC DNA]</scope>
    <source>
        <strain evidence="2 3">ZJ-599</strain>
    </source>
</reference>
<feature type="transmembrane region" description="Helical" evidence="1">
    <location>
        <begin position="262"/>
        <end position="280"/>
    </location>
</feature>
<feature type="transmembrane region" description="Helical" evidence="1">
    <location>
        <begin position="231"/>
        <end position="256"/>
    </location>
</feature>
<gene>
    <name evidence="2" type="ORF">G7Y31_11280</name>
</gene>
<feature type="transmembrane region" description="Helical" evidence="1">
    <location>
        <begin position="42"/>
        <end position="59"/>
    </location>
</feature>
<dbReference type="Proteomes" id="UP000594681">
    <property type="component" value="Chromosome"/>
</dbReference>
<keyword evidence="1" id="KW-1133">Transmembrane helix</keyword>